<dbReference type="SUPFAM" id="SSF50494">
    <property type="entry name" value="Trypsin-like serine proteases"/>
    <property type="match status" value="1"/>
</dbReference>
<dbReference type="PANTHER" id="PTHR24250">
    <property type="entry name" value="CHYMOTRYPSIN-RELATED"/>
    <property type="match status" value="1"/>
</dbReference>
<reference evidence="9" key="1">
    <citation type="journal article" date="2024" name="Gigascience">
        <title>Chromosome-level genome of the poultry shaft louse Menopon gallinae provides insight into the host-switching and adaptive evolution of parasitic lice.</title>
        <authorList>
            <person name="Xu Y."/>
            <person name="Ma L."/>
            <person name="Liu S."/>
            <person name="Liang Y."/>
            <person name="Liu Q."/>
            <person name="He Z."/>
            <person name="Tian L."/>
            <person name="Duan Y."/>
            <person name="Cai W."/>
            <person name="Li H."/>
            <person name="Song F."/>
        </authorList>
    </citation>
    <scope>NUCLEOTIDE SEQUENCE</scope>
    <source>
        <strain evidence="9">Cailab_2023a</strain>
    </source>
</reference>
<evidence type="ECO:0000256" key="4">
    <source>
        <dbReference type="ARBA" id="ARBA00022801"/>
    </source>
</evidence>
<dbReference type="InterPro" id="IPR001254">
    <property type="entry name" value="Trypsin_dom"/>
</dbReference>
<gene>
    <name evidence="9" type="ORF">PYX00_009944</name>
</gene>
<dbReference type="EMBL" id="JARGDH010000005">
    <property type="protein sequence ID" value="KAL0267769.1"/>
    <property type="molecule type" value="Genomic_DNA"/>
</dbReference>
<dbReference type="SMART" id="SM00020">
    <property type="entry name" value="Tryp_SPc"/>
    <property type="match status" value="1"/>
</dbReference>
<dbReference type="GO" id="GO:0006508">
    <property type="term" value="P:proteolysis"/>
    <property type="evidence" value="ECO:0007669"/>
    <property type="project" value="UniProtKB-KW"/>
</dbReference>
<dbReference type="PROSITE" id="PS50240">
    <property type="entry name" value="TRYPSIN_DOM"/>
    <property type="match status" value="1"/>
</dbReference>
<keyword evidence="3" id="KW-0645">Protease</keyword>
<feature type="domain" description="Peptidase S1" evidence="8">
    <location>
        <begin position="1"/>
        <end position="205"/>
    </location>
</feature>
<evidence type="ECO:0000256" key="2">
    <source>
        <dbReference type="ARBA" id="ARBA00022525"/>
    </source>
</evidence>
<dbReference type="Pfam" id="PF00089">
    <property type="entry name" value="Trypsin"/>
    <property type="match status" value="1"/>
</dbReference>
<dbReference type="Gene3D" id="2.40.10.10">
    <property type="entry name" value="Trypsin-like serine proteases"/>
    <property type="match status" value="1"/>
</dbReference>
<comment type="caution">
    <text evidence="9">The sequence shown here is derived from an EMBL/GenBank/DDBJ whole genome shotgun (WGS) entry which is preliminary data.</text>
</comment>
<dbReference type="InterPro" id="IPR009003">
    <property type="entry name" value="Peptidase_S1_PA"/>
</dbReference>
<evidence type="ECO:0000256" key="3">
    <source>
        <dbReference type="ARBA" id="ARBA00022670"/>
    </source>
</evidence>
<evidence type="ECO:0000256" key="5">
    <source>
        <dbReference type="ARBA" id="ARBA00022825"/>
    </source>
</evidence>
<dbReference type="AlphaFoldDB" id="A0AAW2HDC7"/>
<keyword evidence="4" id="KW-0378">Hydrolase</keyword>
<protein>
    <recommendedName>
        <fullName evidence="8">Peptidase S1 domain-containing protein</fullName>
    </recommendedName>
</protein>
<evidence type="ECO:0000313" key="9">
    <source>
        <dbReference type="EMBL" id="KAL0267769.1"/>
    </source>
</evidence>
<name>A0AAW2HDC7_9NEOP</name>
<evidence type="ECO:0000256" key="7">
    <source>
        <dbReference type="ARBA" id="ARBA00023157"/>
    </source>
</evidence>
<accession>A0AAW2HDC7</accession>
<dbReference type="InterPro" id="IPR043504">
    <property type="entry name" value="Peptidase_S1_PA_chymotrypsin"/>
</dbReference>
<comment type="subcellular location">
    <subcellularLocation>
        <location evidence="1">Secreted</location>
    </subcellularLocation>
</comment>
<dbReference type="GO" id="GO:0005576">
    <property type="term" value="C:extracellular region"/>
    <property type="evidence" value="ECO:0007669"/>
    <property type="project" value="UniProtKB-SubCell"/>
</dbReference>
<evidence type="ECO:0000259" key="8">
    <source>
        <dbReference type="PROSITE" id="PS50240"/>
    </source>
</evidence>
<keyword evidence="5" id="KW-0720">Serine protease</keyword>
<evidence type="ECO:0000256" key="1">
    <source>
        <dbReference type="ARBA" id="ARBA00004613"/>
    </source>
</evidence>
<keyword evidence="7" id="KW-1015">Disulfide bond</keyword>
<keyword evidence="6" id="KW-0865">Zymogen</keyword>
<organism evidence="9">
    <name type="scientific">Menopon gallinae</name>
    <name type="common">poultry shaft louse</name>
    <dbReference type="NCBI Taxonomy" id="328185"/>
    <lineage>
        <taxon>Eukaryota</taxon>
        <taxon>Metazoa</taxon>
        <taxon>Ecdysozoa</taxon>
        <taxon>Arthropoda</taxon>
        <taxon>Hexapoda</taxon>
        <taxon>Insecta</taxon>
        <taxon>Pterygota</taxon>
        <taxon>Neoptera</taxon>
        <taxon>Paraneoptera</taxon>
        <taxon>Psocodea</taxon>
        <taxon>Troctomorpha</taxon>
        <taxon>Phthiraptera</taxon>
        <taxon>Amblycera</taxon>
        <taxon>Menoponidae</taxon>
        <taxon>Menopon</taxon>
    </lineage>
</organism>
<sequence>MGSILGPYSVLTVRECIMRDDVNDLIVVAGYMSAWWGRNAQVKYVSEVVKSDDDIAILKLEKKFTFGRTVRPIRLSHEQVTEPHTIYGAMYATVGFVRAPWDVPGEPMPKNSFYEIKYATLMEGASKKNCSEIYKDVPVNETTMFCTYANATYCWGNLGSPTVVLFNEQLVQMGIVVRAYCDERYNPNLHKRIDSLEGWIRSNSEAV</sequence>
<evidence type="ECO:0000256" key="6">
    <source>
        <dbReference type="ARBA" id="ARBA00023145"/>
    </source>
</evidence>
<keyword evidence="2" id="KW-0964">Secreted</keyword>
<dbReference type="GO" id="GO:0004252">
    <property type="term" value="F:serine-type endopeptidase activity"/>
    <property type="evidence" value="ECO:0007669"/>
    <property type="project" value="InterPro"/>
</dbReference>
<dbReference type="PANTHER" id="PTHR24250:SF65">
    <property type="entry name" value="CHYMOTRYPSINOGEN B"/>
    <property type="match status" value="1"/>
</dbReference>
<proteinExistence type="predicted"/>